<comment type="caution">
    <text evidence="2">The sequence shown here is derived from an EMBL/GenBank/DDBJ whole genome shotgun (WGS) entry which is preliminary data.</text>
</comment>
<evidence type="ECO:0008006" key="4">
    <source>
        <dbReference type="Google" id="ProtNLM"/>
    </source>
</evidence>
<dbReference type="RefSeq" id="WP_106166035.1">
    <property type="nucleotide sequence ID" value="NZ_RSCK01000003.1"/>
</dbReference>
<organism evidence="2 3">
    <name type="scientific">Chroococcidiopsis cubana SAG 39.79</name>
    <dbReference type="NCBI Taxonomy" id="388085"/>
    <lineage>
        <taxon>Bacteria</taxon>
        <taxon>Bacillati</taxon>
        <taxon>Cyanobacteriota</taxon>
        <taxon>Cyanophyceae</taxon>
        <taxon>Chroococcidiopsidales</taxon>
        <taxon>Chroococcidiopsidaceae</taxon>
        <taxon>Chroococcidiopsis</taxon>
    </lineage>
</organism>
<keyword evidence="1" id="KW-1133">Transmembrane helix</keyword>
<keyword evidence="1" id="KW-0812">Transmembrane</keyword>
<proteinExistence type="predicted"/>
<evidence type="ECO:0000313" key="2">
    <source>
        <dbReference type="EMBL" id="RUT14087.1"/>
    </source>
</evidence>
<feature type="transmembrane region" description="Helical" evidence="1">
    <location>
        <begin position="136"/>
        <end position="161"/>
    </location>
</feature>
<evidence type="ECO:0000256" key="1">
    <source>
        <dbReference type="SAM" id="Phobius"/>
    </source>
</evidence>
<name>A0AB37URS6_9CYAN</name>
<evidence type="ECO:0000313" key="3">
    <source>
        <dbReference type="Proteomes" id="UP000282574"/>
    </source>
</evidence>
<dbReference type="Proteomes" id="UP000282574">
    <property type="component" value="Unassembled WGS sequence"/>
</dbReference>
<feature type="transmembrane region" description="Helical" evidence="1">
    <location>
        <begin position="99"/>
        <end position="124"/>
    </location>
</feature>
<dbReference type="EMBL" id="RSCK01000003">
    <property type="protein sequence ID" value="RUT14087.1"/>
    <property type="molecule type" value="Genomic_DNA"/>
</dbReference>
<keyword evidence="3" id="KW-1185">Reference proteome</keyword>
<sequence>MAIHICSTKTTARKLAKLFKTKYYKRIVIEIESNCDNIDSLIKLLNSLLLVEKVEKVDIKTAQQIKLSRITLYQNKILFSLDTDIFVDAFKLFLISFRFILYIFLNTLIIGIIIDALIYIIFYVSFSAFIQTLIRLLVYITSVLFFVSCVAFFSILIFYLVEKILWKFSKFSD</sequence>
<keyword evidence="1" id="KW-0472">Membrane</keyword>
<accession>A0AB37URS6</accession>
<reference evidence="2 3" key="1">
    <citation type="journal article" date="2019" name="Genome Biol. Evol.">
        <title>Day and night: Metabolic profiles and evolutionary relationships of six axenic non-marine cyanobacteria.</title>
        <authorList>
            <person name="Will S.E."/>
            <person name="Henke P."/>
            <person name="Boedeker C."/>
            <person name="Huang S."/>
            <person name="Brinkmann H."/>
            <person name="Rohde M."/>
            <person name="Jarek M."/>
            <person name="Friedl T."/>
            <person name="Seufert S."/>
            <person name="Schumacher M."/>
            <person name="Overmann J."/>
            <person name="Neumann-Schaal M."/>
            <person name="Petersen J."/>
        </authorList>
    </citation>
    <scope>NUCLEOTIDE SEQUENCE [LARGE SCALE GENOMIC DNA]</scope>
    <source>
        <strain evidence="2 3">SAG 39.79</strain>
    </source>
</reference>
<protein>
    <recommendedName>
        <fullName evidence="4">Glycosyltransferase 2-like domain-containing protein</fullName>
    </recommendedName>
</protein>
<dbReference type="AlphaFoldDB" id="A0AB37URS6"/>
<gene>
    <name evidence="2" type="ORF">DSM107010_05700</name>
</gene>